<keyword evidence="2" id="KW-0812">Transmembrane</keyword>
<dbReference type="AlphaFoldDB" id="A0AAQ1MED3"/>
<evidence type="ECO:0000256" key="2">
    <source>
        <dbReference type="SAM" id="Phobius"/>
    </source>
</evidence>
<evidence type="ECO:0000313" key="4">
    <source>
        <dbReference type="Proteomes" id="UP000184089"/>
    </source>
</evidence>
<evidence type="ECO:0000256" key="1">
    <source>
        <dbReference type="SAM" id="MobiDB-lite"/>
    </source>
</evidence>
<keyword evidence="2" id="KW-1133">Transmembrane helix</keyword>
<evidence type="ECO:0000313" key="3">
    <source>
        <dbReference type="EMBL" id="SHG32942.1"/>
    </source>
</evidence>
<protein>
    <submittedName>
        <fullName evidence="3">Type II secretory pathway, pseudopilin PulG</fullName>
    </submittedName>
</protein>
<feature type="transmembrane region" description="Helical" evidence="2">
    <location>
        <begin position="12"/>
        <end position="36"/>
    </location>
</feature>
<dbReference type="RefSeq" id="WP_143161639.1">
    <property type="nucleotide sequence ID" value="NZ_FQVY01000003.1"/>
</dbReference>
<comment type="caution">
    <text evidence="3">The sequence shown here is derived from an EMBL/GenBank/DDBJ whole genome shotgun (WGS) entry which is preliminary data.</text>
</comment>
<feature type="region of interest" description="Disordered" evidence="1">
    <location>
        <begin position="454"/>
        <end position="477"/>
    </location>
</feature>
<name>A0AAQ1MED3_9FIRM</name>
<sequence>MRAKPRERGSAMLWSVLVLAIIAIFATGVLTLALSFSQRSIQNDSRQQAYLTARSAVDALSSQLHGLEAGQSSELVPTTPEGIRVEIPQTEGMGSCTAVLARPEEGVITITATARYGSQEQTVVGRLTREGGGDGDLPVTDLSGFVGFVGGRWVVSGQLELEGDVGDEDASAMYVLESIVSGSQKGHVHADVPPVLAPGYSWPKEVGYDGKNREPLNQEITAALPQLTFPDEGVQTLPAGAWRATLGGGQQWYQFEGSTSPSVLTITGDRDIYIRVRQGQKLYLSKIERDEDAADVQVFVLLEEGASGPGGVFQTEYGFENPDNAPLYLCGGAGTKVSLGGATELTGSIYCTGEVATGHKTELEYRPPVAGSTGEEPGGGAGENSTFTGMVANHWWLGSYTYTFGTSETPCDMVVLQDFREVGSQNRVVTYRAPIVKSGATGAGGNTVRWSVEPQWSESPAVPRPRLPSGPADGETAPLRLEAGGTVEIGGEGEHWYRCEGGWQLGATVRVVGSGDCYLVVPAGQKLQCNFIRPATEGDARVFIVLEDGTSPWNQTTFETAYNTEWSQPDNLNLYVLGGAETNFTLWGGFAGAAYVDHLQCNRADIQFHSRPTEVGRPVAPSSGRWKLVRYEAA</sequence>
<dbReference type="Proteomes" id="UP000184089">
    <property type="component" value="Unassembled WGS sequence"/>
</dbReference>
<dbReference type="EMBL" id="FQVY01000003">
    <property type="protein sequence ID" value="SHG32942.1"/>
    <property type="molecule type" value="Genomic_DNA"/>
</dbReference>
<reference evidence="4" key="1">
    <citation type="submission" date="2016-11" db="EMBL/GenBank/DDBJ databases">
        <authorList>
            <person name="Jaros S."/>
            <person name="Januszkiewicz K."/>
            <person name="Wedrychowicz H."/>
        </authorList>
    </citation>
    <scope>NUCLEOTIDE SEQUENCE [LARGE SCALE GENOMIC DNA]</scope>
    <source>
        <strain evidence="4">DSM 4029</strain>
    </source>
</reference>
<proteinExistence type="predicted"/>
<gene>
    <name evidence="3" type="ORF">SAMN05444424_2129</name>
</gene>
<keyword evidence="2" id="KW-0472">Membrane</keyword>
<accession>A0AAQ1MED3</accession>
<organism evidence="3 4">
    <name type="scientific">Bittarella massiliensis</name>
    <name type="common">ex Durand et al. 2017</name>
    <dbReference type="NCBI Taxonomy" id="1720313"/>
    <lineage>
        <taxon>Bacteria</taxon>
        <taxon>Bacillati</taxon>
        <taxon>Bacillota</taxon>
        <taxon>Clostridia</taxon>
        <taxon>Eubacteriales</taxon>
        <taxon>Oscillospiraceae</taxon>
        <taxon>Bittarella (ex Durand et al. 2017)</taxon>
    </lineage>
</organism>